<organism evidence="1 2">
    <name type="scientific">Vibrio crassostreae</name>
    <dbReference type="NCBI Taxonomy" id="246167"/>
    <lineage>
        <taxon>Bacteria</taxon>
        <taxon>Pseudomonadati</taxon>
        <taxon>Pseudomonadota</taxon>
        <taxon>Gammaproteobacteria</taxon>
        <taxon>Vibrionales</taxon>
        <taxon>Vibrionaceae</taxon>
        <taxon>Vibrio</taxon>
    </lineage>
</organism>
<reference evidence="2" key="1">
    <citation type="submission" date="2014-06" db="EMBL/GenBank/DDBJ databases">
        <authorList>
            <person name="Le Roux Frederique"/>
        </authorList>
    </citation>
    <scope>NUCLEOTIDE SEQUENCE [LARGE SCALE GENOMIC DNA]</scope>
    <source>
        <strain evidence="2">J5-5</strain>
    </source>
</reference>
<name>A0A822N7S7_9VIBR</name>
<accession>A0A822N7S7</accession>
<proteinExistence type="predicted"/>
<evidence type="ECO:0000313" key="1">
    <source>
        <dbReference type="EMBL" id="CDT68951.1"/>
    </source>
</evidence>
<dbReference type="EMBL" id="CCJV01000143">
    <property type="protein sequence ID" value="CDT68951.1"/>
    <property type="molecule type" value="Genomic_DNA"/>
</dbReference>
<evidence type="ECO:0000313" key="2">
    <source>
        <dbReference type="Proteomes" id="UP000049495"/>
    </source>
</evidence>
<protein>
    <submittedName>
        <fullName evidence="1">Uncharacterized protein</fullName>
    </submittedName>
</protein>
<dbReference type="PROSITE" id="PS51257">
    <property type="entry name" value="PROKAR_LIPOPROTEIN"/>
    <property type="match status" value="1"/>
</dbReference>
<dbReference type="AlphaFoldDB" id="A0A822N7S7"/>
<comment type="caution">
    <text evidence="1">The sequence shown here is derived from an EMBL/GenBank/DDBJ whole genome shotgun (WGS) entry which is preliminary data.</text>
</comment>
<sequence length="851" mass="95740">MLVRIKSYFLLLLLFGCEDTASVQEPRKTEFVKEFILSQYEMVDVSDIVRMGSQTACCSEDIKLEVISGKELIKLTEDKKVVALKDGEVQLKNKLNGSVYRLKIDSNDLSTAFLNLNFIDLYTGVALADDVLTVGHRYALGMSSRFPLKQGDVKLKPTNEELVQQDTVGNIFITPTRENKREGEELLVNIQVNGREYAKYFKIKEQKIEGSRLITDPQKRFLPVGVEFTPLVSYVGTDDKVRPVSAEILTYEIEGKELSLAELHDYLLDPKNLGQKQVLVKYPNLVEATLNYEIVTLGDFVKMFGIETNLPTFPEALQAHIDVPYHLVVKSNGIDVTSLVEFDVGSEKAARVDDGFLVVSNENEEVGSFLVSFSIDGDKPSAFIPNNSDYYKVNVDKSELRLKLDVADSLYTKGSKDLPTRLLLNDINVSGRNLGVTFINSTGGEISGSEGRKGWSTCSLSFSEPRSAVLFDDKIYGVPESQMYESLFTFDCRERSYINAYQAIDFVAISSMGVNGVVDHYGTPLLLHPEENGIYRIVYDKFNQQSVQVNVSPFLNDIFNHYSKNWLTGPYTVSGSEDLIVDSRGNLTFLGSFQPSLLTLQFQGEEQITYDIDVDYNSIEASDTHIYNQSHHSMTLAKNIELNGQQLPFEDIPYLKWGIPITVSAINEKGENTDITSHIRLKADRNTENAAIILSGNRLYMNTQGLGQYQFDLLDRDYRQELSSVLFNVVDTMKIHVIRGPAFDMAIPVGSNGRLAFKRKDGSDYEILLNRTTSYLRSYQYMRVMFKDIFSKSGGNILPVDVQTGIINTIGSSYRNGFGISDNLMVELEQPIQYDFEIIDPSGNLLFSWSK</sequence>
<dbReference type="Proteomes" id="UP000049495">
    <property type="component" value="Unassembled WGS sequence"/>
</dbReference>
<gene>
    <name evidence="1" type="ORF">VCR5J5_790044</name>
</gene>